<dbReference type="InterPro" id="IPR011050">
    <property type="entry name" value="Pectin_lyase_fold/virulence"/>
</dbReference>
<evidence type="ECO:0000256" key="9">
    <source>
        <dbReference type="SAM" id="Phobius"/>
    </source>
</evidence>
<evidence type="ECO:0000256" key="4">
    <source>
        <dbReference type="ARBA" id="ARBA00007786"/>
    </source>
</evidence>
<dbReference type="NCBIfam" id="TIGR01614">
    <property type="entry name" value="PME_inhib"/>
    <property type="match status" value="1"/>
</dbReference>
<dbReference type="Pfam" id="PF04043">
    <property type="entry name" value="PMEI"/>
    <property type="match status" value="1"/>
</dbReference>
<comment type="similarity">
    <text evidence="4">In the C-terminal section; belongs to the pectinesterase family.</text>
</comment>
<feature type="transmembrane region" description="Helical" evidence="9">
    <location>
        <begin position="28"/>
        <end position="50"/>
    </location>
</feature>
<evidence type="ECO:0000259" key="10">
    <source>
        <dbReference type="SMART" id="SM00856"/>
    </source>
</evidence>
<comment type="function">
    <text evidence="8">Acts in the modification of cell walls via demethylesterification of cell wall pectin.</text>
</comment>
<keyword evidence="9" id="KW-1133">Transmembrane helix</keyword>
<dbReference type="Gene3D" id="1.20.140.40">
    <property type="entry name" value="Invertase/pectin methylesterase inhibitor family protein"/>
    <property type="match status" value="1"/>
</dbReference>
<comment type="subcellular location">
    <subcellularLocation>
        <location evidence="1 8">Secreted</location>
        <location evidence="1 8">Cell wall</location>
    </subcellularLocation>
</comment>
<dbReference type="CDD" id="cd15798">
    <property type="entry name" value="PMEI-like_3"/>
    <property type="match status" value="1"/>
</dbReference>
<dbReference type="PANTHER" id="PTHR31707">
    <property type="entry name" value="PECTINESTERASE"/>
    <property type="match status" value="1"/>
</dbReference>
<dbReference type="GO" id="GO:0045490">
    <property type="term" value="P:pectin catabolic process"/>
    <property type="evidence" value="ECO:0007669"/>
    <property type="project" value="UniProtKB-UniRule"/>
</dbReference>
<keyword evidence="5 8" id="KW-0134">Cell wall</keyword>
<comment type="pathway">
    <text evidence="2 8">Glycan metabolism; pectin degradation; 2-dehydro-3-deoxy-D-gluconate from pectin: step 1/5.</text>
</comment>
<dbReference type="Proteomes" id="UP001374535">
    <property type="component" value="Chromosome 7"/>
</dbReference>
<dbReference type="SUPFAM" id="SSF101148">
    <property type="entry name" value="Plant invertase/pectin methylesterase inhibitor"/>
    <property type="match status" value="1"/>
</dbReference>
<keyword evidence="6 8" id="KW-0378">Hydrolase</keyword>
<keyword evidence="12" id="KW-1185">Reference proteome</keyword>
<dbReference type="EMBL" id="CP144694">
    <property type="protein sequence ID" value="WVZ02352.1"/>
    <property type="molecule type" value="Genomic_DNA"/>
</dbReference>
<dbReference type="PROSITE" id="PS00800">
    <property type="entry name" value="PECTINESTERASE_1"/>
    <property type="match status" value="1"/>
</dbReference>
<dbReference type="FunFam" id="1.20.140.40:FF:000001">
    <property type="entry name" value="Pectinesterase"/>
    <property type="match status" value="1"/>
</dbReference>
<keyword evidence="8" id="KW-0961">Cell wall biogenesis/degradation</keyword>
<comment type="similarity">
    <text evidence="3">In the N-terminal section; belongs to the PMEI family.</text>
</comment>
<evidence type="ECO:0000256" key="8">
    <source>
        <dbReference type="RuleBase" id="RU000589"/>
    </source>
</evidence>
<dbReference type="GO" id="GO:0042545">
    <property type="term" value="P:cell wall modification"/>
    <property type="evidence" value="ECO:0007669"/>
    <property type="project" value="UniProtKB-UniRule"/>
</dbReference>
<dbReference type="InterPro" id="IPR006501">
    <property type="entry name" value="Pectinesterase_inhib_dom"/>
</dbReference>
<evidence type="ECO:0000256" key="3">
    <source>
        <dbReference type="ARBA" id="ARBA00006027"/>
    </source>
</evidence>
<dbReference type="EC" id="3.1.1.11" evidence="8"/>
<dbReference type="AlphaFoldDB" id="A0AAQ3N3Y2"/>
<dbReference type="SMART" id="SM00856">
    <property type="entry name" value="PMEI"/>
    <property type="match status" value="1"/>
</dbReference>
<keyword evidence="9" id="KW-0812">Transmembrane</keyword>
<comment type="catalytic activity">
    <reaction evidence="8">
        <text>[(1-&gt;4)-alpha-D-galacturonosyl methyl ester](n) + n H2O = [(1-&gt;4)-alpha-D-galacturonosyl](n) + n methanol + n H(+)</text>
        <dbReference type="Rhea" id="RHEA:22380"/>
        <dbReference type="Rhea" id="RHEA-COMP:14570"/>
        <dbReference type="Rhea" id="RHEA-COMP:14573"/>
        <dbReference type="ChEBI" id="CHEBI:15377"/>
        <dbReference type="ChEBI" id="CHEBI:15378"/>
        <dbReference type="ChEBI" id="CHEBI:17790"/>
        <dbReference type="ChEBI" id="CHEBI:140522"/>
        <dbReference type="ChEBI" id="CHEBI:140523"/>
        <dbReference type="EC" id="3.1.1.11"/>
    </reaction>
</comment>
<dbReference type="SUPFAM" id="SSF51126">
    <property type="entry name" value="Pectin lyase-like"/>
    <property type="match status" value="1"/>
</dbReference>
<proteinExistence type="inferred from homology"/>
<keyword evidence="8" id="KW-0964">Secreted</keyword>
<dbReference type="Gene3D" id="2.160.20.10">
    <property type="entry name" value="Single-stranded right-handed beta-helix, Pectin lyase-like"/>
    <property type="match status" value="1"/>
</dbReference>
<dbReference type="InterPro" id="IPR012334">
    <property type="entry name" value="Pectin_lyas_fold"/>
</dbReference>
<dbReference type="InterPro" id="IPR000070">
    <property type="entry name" value="Pectinesterase_cat"/>
</dbReference>
<evidence type="ECO:0000256" key="5">
    <source>
        <dbReference type="ARBA" id="ARBA00022512"/>
    </source>
</evidence>
<gene>
    <name evidence="11" type="ORF">V8G54_023158</name>
</gene>
<organism evidence="11 12">
    <name type="scientific">Vigna mungo</name>
    <name type="common">Black gram</name>
    <name type="synonym">Phaseolus mungo</name>
    <dbReference type="NCBI Taxonomy" id="3915"/>
    <lineage>
        <taxon>Eukaryota</taxon>
        <taxon>Viridiplantae</taxon>
        <taxon>Streptophyta</taxon>
        <taxon>Embryophyta</taxon>
        <taxon>Tracheophyta</taxon>
        <taxon>Spermatophyta</taxon>
        <taxon>Magnoliopsida</taxon>
        <taxon>eudicotyledons</taxon>
        <taxon>Gunneridae</taxon>
        <taxon>Pentapetalae</taxon>
        <taxon>rosids</taxon>
        <taxon>fabids</taxon>
        <taxon>Fabales</taxon>
        <taxon>Fabaceae</taxon>
        <taxon>Papilionoideae</taxon>
        <taxon>50 kb inversion clade</taxon>
        <taxon>NPAAA clade</taxon>
        <taxon>indigoferoid/millettioid clade</taxon>
        <taxon>Phaseoleae</taxon>
        <taxon>Vigna</taxon>
    </lineage>
</organism>
<reference evidence="11 12" key="1">
    <citation type="journal article" date="2023" name="Life. Sci Alliance">
        <title>Evolutionary insights into 3D genome organization and epigenetic landscape of Vigna mungo.</title>
        <authorList>
            <person name="Junaid A."/>
            <person name="Singh B."/>
            <person name="Bhatia S."/>
        </authorList>
    </citation>
    <scope>NUCLEOTIDE SEQUENCE [LARGE SCALE GENOMIC DNA]</scope>
    <source>
        <strain evidence="11">Urdbean</strain>
    </source>
</reference>
<dbReference type="InterPro" id="IPR018040">
    <property type="entry name" value="Pectinesterase_Tyr_AS"/>
</dbReference>
<name>A0AAQ3N3Y2_VIGMU</name>
<evidence type="ECO:0000313" key="12">
    <source>
        <dbReference type="Proteomes" id="UP001374535"/>
    </source>
</evidence>
<sequence>MSSFKSYGKVDESEQAMLEVRRKTRKRITIIALSTVVLIGVLCAAVFGTVAHNNNNNSNDAENNAASVSNSVKAVCDVTLYKDACYSSLGSLAHSGQVSPEELFLLSIKVALAEASKAAQYFSEKGGFSGLNVDDKIVEDFKNCKDLLGLAVDHLNSSLASGGKFSLVDMLEDLRTWLSAAGTYQQTCIDGIGEAEEAFKSSVFNILKNSTEFTSNSLAIVTWLDKAASSVKLRRLLSTLPHKDEEPKWLHSKDRKMLQADDLKKKANIVVAKDDSGNFKTITSALEHVTDKSDKRTVIYVKKGIYNENVRVEKTKWNVMIIGDGMNATIVSGSLNFMDGTPTFSSATFGM</sequence>
<evidence type="ECO:0000256" key="6">
    <source>
        <dbReference type="ARBA" id="ARBA00022801"/>
    </source>
</evidence>
<evidence type="ECO:0000256" key="2">
    <source>
        <dbReference type="ARBA" id="ARBA00005184"/>
    </source>
</evidence>
<evidence type="ECO:0000313" key="11">
    <source>
        <dbReference type="EMBL" id="WVZ02352.1"/>
    </source>
</evidence>
<dbReference type="GO" id="GO:0004857">
    <property type="term" value="F:enzyme inhibitor activity"/>
    <property type="evidence" value="ECO:0007669"/>
    <property type="project" value="InterPro"/>
</dbReference>
<protein>
    <recommendedName>
        <fullName evidence="8">Pectinesterase</fullName>
        <ecNumber evidence="8">3.1.1.11</ecNumber>
    </recommendedName>
</protein>
<dbReference type="InterPro" id="IPR035513">
    <property type="entry name" value="Invertase/methylesterase_inhib"/>
</dbReference>
<feature type="domain" description="Pectinesterase inhibitor" evidence="10">
    <location>
        <begin position="67"/>
        <end position="220"/>
    </location>
</feature>
<keyword evidence="9" id="KW-0472">Membrane</keyword>
<dbReference type="GO" id="GO:0030599">
    <property type="term" value="F:pectinesterase activity"/>
    <property type="evidence" value="ECO:0007669"/>
    <property type="project" value="UniProtKB-UniRule"/>
</dbReference>
<dbReference type="Pfam" id="PF01095">
    <property type="entry name" value="Pectinesterase"/>
    <property type="match status" value="1"/>
</dbReference>
<accession>A0AAQ3N3Y2</accession>
<evidence type="ECO:0000256" key="7">
    <source>
        <dbReference type="ARBA" id="ARBA00023085"/>
    </source>
</evidence>
<keyword evidence="7 8" id="KW-0063">Aspartyl esterase</keyword>
<evidence type="ECO:0000256" key="1">
    <source>
        <dbReference type="ARBA" id="ARBA00004191"/>
    </source>
</evidence>